<accession>A0ABT0LFR7</accession>
<dbReference type="Gene3D" id="3.40.50.300">
    <property type="entry name" value="P-loop containing nucleotide triphosphate hydrolases"/>
    <property type="match status" value="2"/>
</dbReference>
<feature type="coiled-coil region" evidence="1">
    <location>
        <begin position="496"/>
        <end position="523"/>
    </location>
</feature>
<evidence type="ECO:0000259" key="2">
    <source>
        <dbReference type="Pfam" id="PF13476"/>
    </source>
</evidence>
<reference evidence="3 4" key="1">
    <citation type="submission" date="2022-01" db="EMBL/GenBank/DDBJ databases">
        <title>Whole genome-based taxonomy of the Shewanellaceae.</title>
        <authorList>
            <person name="Martin-Rodriguez A.J."/>
        </authorList>
    </citation>
    <scope>NUCLEOTIDE SEQUENCE [LARGE SCALE GENOMIC DNA]</scope>
    <source>
        <strain evidence="3 4">DSM 17177</strain>
    </source>
</reference>
<organism evidence="3 4">
    <name type="scientific">Shewanella surugensis</name>
    <dbReference type="NCBI Taxonomy" id="212020"/>
    <lineage>
        <taxon>Bacteria</taxon>
        <taxon>Pseudomonadati</taxon>
        <taxon>Pseudomonadota</taxon>
        <taxon>Gammaproteobacteria</taxon>
        <taxon>Alteromonadales</taxon>
        <taxon>Shewanellaceae</taxon>
        <taxon>Shewanella</taxon>
    </lineage>
</organism>
<feature type="coiled-coil region" evidence="1">
    <location>
        <begin position="882"/>
        <end position="930"/>
    </location>
</feature>
<protein>
    <submittedName>
        <fullName evidence="3">AAA family ATPase</fullName>
    </submittedName>
</protein>
<dbReference type="EMBL" id="JAKIKS010000092">
    <property type="protein sequence ID" value="MCL1126524.1"/>
    <property type="molecule type" value="Genomic_DNA"/>
</dbReference>
<dbReference type="SUPFAM" id="SSF52540">
    <property type="entry name" value="P-loop containing nucleoside triphosphate hydrolases"/>
    <property type="match status" value="1"/>
</dbReference>
<dbReference type="Proteomes" id="UP001203423">
    <property type="component" value="Unassembled WGS sequence"/>
</dbReference>
<name>A0ABT0LFR7_9GAMM</name>
<comment type="caution">
    <text evidence="3">The sequence shown here is derived from an EMBL/GenBank/DDBJ whole genome shotgun (WGS) entry which is preliminary data.</text>
</comment>
<sequence length="1227" mass="139278">MKILRLQFKNLNALKGDWKIDFTQSPFIDNGLFAITGPTGAGKTTILDAICLALYHCTPRLGAITTSSNEIMTRGTAECAAEVEFEVKGKVYRSHWSMRRSRGKVDGKLQSADVQLAEVESGLIIASQIKQKSDDIERITGLDFARFTKSMMLSQGEFSAFLNAKESERAELLEELTGTEIYGLISEKVHEKFTHAKQVLSGLEAQVKGVKRLTKEQNQAFEQELEVVGQAQKQSKAQQVLLTAHLDWLNDHDKAQVSKIASDEQLNHAIKQKEMAELQLLRLLHSGPAEKLRRPFELWQSSVKQVSKTTLLRKEKDLNAKNINLKLDDALKEQTLAESAFEQCKSNHISLEQCINEQVVPLDNHIVSQQDKLDDKYKQIQAVNTKYQVEVEEHQRLLAKREQQQAALRTTETYVRLNQADASLAQYMGQWHLLIEQLNTEQAWVVKLKTSEKTQQAVISDKQDTRISSQTALVNAQKRCDGKKQCADDAQEAYVRVQQGGALDTLESQREELNQEYTARIQLVNGNQKWLKYQTERESKQLEHQTQVSTLLDLEQIDQSTIASIEKQKQLISALQRLVTQEEHLAQYRTDLQAGEDCPLCGSKEHPNITDVIINLSDTQDEQQQAFIALEHDEAKLSETKSNIHLTRRYLNELQVRLDSIAIEQQALENHWVILTEQLTLSLSIDDIAAVTEYTQAQDNRRNELTRSIDLIKQYQKLWLDSKESWEWAGRERDMLDQQQTLLIQNIQNEVIYLDKILVDKQSRLASAADIQNTLFQQIQHAGFEVVDANEIEAWLKTKATHAEEWERYIQQKEAITHGLSALAPQIIRLKSELDEKSHQLSQLNVEHCQLTEILNDKRAVRQGLFGDKSAMKEREQSLLVLTSVENEYRAAQLLAQKYQGECLAITAEVSTLVNNIQELVAQEHQMEQQWQAQLTPSPFESHSEVEKALLSEDEHRELTVLQQTLNRQIDQANALVQSGITHLNHLLANPLASAYLSVEASEITCEHESLSLRLEALSKRSGEIEQQKRADLTQQQAQQTLFDEIALYTDHYNDIHYLHSLIGSQKGDKFRKFAQGLTLDNLVYLANKQLDSVHERYQLKRKQEEALLLVVIDTWQGDLERDTKTLSGGESFLVSLALALALSDLVSHKTSIDSLFLDEGFGTLDSETLDIALDALDNLNASGKMIGVISHIEAMKERIPAQLKISHRSGLGISALSDEYRVANTN</sequence>
<dbReference type="Pfam" id="PF13476">
    <property type="entry name" value="AAA_23"/>
    <property type="match status" value="1"/>
</dbReference>
<keyword evidence="4" id="KW-1185">Reference proteome</keyword>
<evidence type="ECO:0000256" key="1">
    <source>
        <dbReference type="SAM" id="Coils"/>
    </source>
</evidence>
<gene>
    <name evidence="3" type="ORF">L2764_19050</name>
</gene>
<dbReference type="RefSeq" id="WP_248941916.1">
    <property type="nucleotide sequence ID" value="NZ_JAKIKS010000092.1"/>
</dbReference>
<dbReference type="InterPro" id="IPR038729">
    <property type="entry name" value="Rad50/SbcC_AAA"/>
</dbReference>
<dbReference type="InterPro" id="IPR027417">
    <property type="entry name" value="P-loop_NTPase"/>
</dbReference>
<evidence type="ECO:0000313" key="4">
    <source>
        <dbReference type="Proteomes" id="UP001203423"/>
    </source>
</evidence>
<dbReference type="PANTHER" id="PTHR32114:SF2">
    <property type="entry name" value="ABC TRANSPORTER ABCH.3"/>
    <property type="match status" value="1"/>
</dbReference>
<evidence type="ECO:0000313" key="3">
    <source>
        <dbReference type="EMBL" id="MCL1126524.1"/>
    </source>
</evidence>
<dbReference type="PANTHER" id="PTHR32114">
    <property type="entry name" value="ABC TRANSPORTER ABCH.3"/>
    <property type="match status" value="1"/>
</dbReference>
<feature type="domain" description="Rad50/SbcC-type AAA" evidence="2">
    <location>
        <begin position="5"/>
        <end position="219"/>
    </location>
</feature>
<dbReference type="Pfam" id="PF13558">
    <property type="entry name" value="SbcC_Walker_B"/>
    <property type="match status" value="1"/>
</dbReference>
<keyword evidence="1" id="KW-0175">Coiled coil</keyword>
<proteinExistence type="predicted"/>